<organism evidence="12 13">
    <name type="scientific">Saprolegnia diclina (strain VS20)</name>
    <dbReference type="NCBI Taxonomy" id="1156394"/>
    <lineage>
        <taxon>Eukaryota</taxon>
        <taxon>Sar</taxon>
        <taxon>Stramenopiles</taxon>
        <taxon>Oomycota</taxon>
        <taxon>Saprolegniomycetes</taxon>
        <taxon>Saprolegniales</taxon>
        <taxon>Saprolegniaceae</taxon>
        <taxon>Saprolegnia</taxon>
    </lineage>
</organism>
<dbReference type="PROSITE" id="PS50090">
    <property type="entry name" value="MYB_LIKE"/>
    <property type="match status" value="1"/>
</dbReference>
<dbReference type="EMBL" id="JH767151">
    <property type="protein sequence ID" value="EQC35316.1"/>
    <property type="molecule type" value="Genomic_DNA"/>
</dbReference>
<dbReference type="GO" id="GO:0009165">
    <property type="term" value="P:nucleotide biosynthetic process"/>
    <property type="evidence" value="ECO:0007669"/>
    <property type="project" value="UniProtKB-KW"/>
</dbReference>
<dbReference type="GO" id="GO:0005737">
    <property type="term" value="C:cytoplasm"/>
    <property type="evidence" value="ECO:0007669"/>
    <property type="project" value="TreeGrafter"/>
</dbReference>
<proteinExistence type="inferred from homology"/>
<evidence type="ECO:0000256" key="8">
    <source>
        <dbReference type="ARBA" id="ARBA00041763"/>
    </source>
</evidence>
<comment type="similarity">
    <text evidence="2">Belongs to the cytidine and deoxycytidylate deaminase family.</text>
</comment>
<keyword evidence="13" id="KW-1185">Reference proteome</keyword>
<evidence type="ECO:0000256" key="5">
    <source>
        <dbReference type="ARBA" id="ARBA00022801"/>
    </source>
</evidence>
<dbReference type="InParanoid" id="T0QKS5"/>
<dbReference type="Pfam" id="PF00383">
    <property type="entry name" value="dCMP_cyt_deam_1"/>
    <property type="match status" value="1"/>
</dbReference>
<feature type="compositionally biased region" description="Basic and acidic residues" evidence="9">
    <location>
        <begin position="150"/>
        <end position="163"/>
    </location>
</feature>
<keyword evidence="5" id="KW-0378">Hydrolase</keyword>
<comment type="cofactor">
    <cofactor evidence="1">
        <name>Zn(2+)</name>
        <dbReference type="ChEBI" id="CHEBI:29105"/>
    </cofactor>
</comment>
<feature type="domain" description="CMP/dCMP-type deaminase" evidence="11">
    <location>
        <begin position="177"/>
        <end position="307"/>
    </location>
</feature>
<dbReference type="PROSITE" id="PS51747">
    <property type="entry name" value="CYT_DCMP_DEAMINASES_2"/>
    <property type="match status" value="1"/>
</dbReference>
<dbReference type="InterPro" id="IPR015517">
    <property type="entry name" value="dCMP_deaminase-rel"/>
</dbReference>
<dbReference type="SUPFAM" id="SSF53927">
    <property type="entry name" value="Cytidine deaminase-like"/>
    <property type="match status" value="1"/>
</dbReference>
<evidence type="ECO:0000256" key="9">
    <source>
        <dbReference type="SAM" id="MobiDB-lite"/>
    </source>
</evidence>
<dbReference type="AlphaFoldDB" id="T0QKS5"/>
<dbReference type="InterPro" id="IPR016192">
    <property type="entry name" value="APOBEC/CMP_deaminase_Zn-bd"/>
</dbReference>
<evidence type="ECO:0000256" key="3">
    <source>
        <dbReference type="ARBA" id="ARBA00022723"/>
    </source>
</evidence>
<evidence type="ECO:0000256" key="2">
    <source>
        <dbReference type="ARBA" id="ARBA00006576"/>
    </source>
</evidence>
<dbReference type="InterPro" id="IPR002125">
    <property type="entry name" value="CMP_dCMP_dom"/>
</dbReference>
<feature type="domain" description="Myb-like" evidence="10">
    <location>
        <begin position="6"/>
        <end position="68"/>
    </location>
</feature>
<evidence type="ECO:0000256" key="4">
    <source>
        <dbReference type="ARBA" id="ARBA00022727"/>
    </source>
</evidence>
<dbReference type="VEuPathDB" id="FungiDB:SDRG_07027"/>
<dbReference type="EC" id="3.5.4.12" evidence="7"/>
<dbReference type="PANTHER" id="PTHR11086">
    <property type="entry name" value="DEOXYCYTIDYLATE DEAMINASE-RELATED"/>
    <property type="match status" value="1"/>
</dbReference>
<gene>
    <name evidence="12" type="ORF">SDRG_07027</name>
</gene>
<dbReference type="GO" id="GO:0004132">
    <property type="term" value="F:dCMP deaminase activity"/>
    <property type="evidence" value="ECO:0007669"/>
    <property type="project" value="UniProtKB-EC"/>
</dbReference>
<dbReference type="GeneID" id="19947754"/>
<dbReference type="Proteomes" id="UP000030762">
    <property type="component" value="Unassembled WGS sequence"/>
</dbReference>
<keyword evidence="6" id="KW-0862">Zinc</keyword>
<protein>
    <recommendedName>
        <fullName evidence="8">dCMP deaminase</fullName>
        <ecNumber evidence="7">3.5.4.12</ecNumber>
    </recommendedName>
    <alternativeName>
        <fullName evidence="8">dCMP deaminase</fullName>
    </alternativeName>
</protein>
<evidence type="ECO:0000256" key="7">
    <source>
        <dbReference type="ARBA" id="ARBA00038938"/>
    </source>
</evidence>
<dbReference type="InterPro" id="IPR016193">
    <property type="entry name" value="Cytidine_deaminase-like"/>
</dbReference>
<keyword evidence="3" id="KW-0479">Metal-binding</keyword>
<evidence type="ECO:0000259" key="11">
    <source>
        <dbReference type="PROSITE" id="PS51747"/>
    </source>
</evidence>
<name>T0QKS5_SAPDV</name>
<dbReference type="GO" id="GO:0008270">
    <property type="term" value="F:zinc ion binding"/>
    <property type="evidence" value="ECO:0007669"/>
    <property type="project" value="InterPro"/>
</dbReference>
<sequence length="333" mass="36989">MGHGKRWADDEDDQLCQAVQTISQDETDDLLRGPAYWARVTAHLASLAASGKTDRTPCAVENRWKVLSAPSLWVLERDSDDGVATSKCTVCGEVIFDGGAKKLDDAINVHRMRRTHKMATAAYLLEQKAAIASAKKRPATVTADDDDDKADGHHTAKKARAEHAETNLVQKRTDYLSWDDYFMSVAFLSAMRSKDPSTQVGACIVNSEKKIVGIGYNGFPNGCDDDELPWARSAASPLDTKYPYVCHAEMNAILNKNSSSVHGCTIYVALFPCNECAKLIIQSGIKNVIYYSDKYKDDWKFEASRRLLDMAKVTYRQHEMSTTSLTIDFTAVR</sequence>
<dbReference type="InterPro" id="IPR001005">
    <property type="entry name" value="SANT/Myb"/>
</dbReference>
<evidence type="ECO:0000259" key="10">
    <source>
        <dbReference type="PROSITE" id="PS50090"/>
    </source>
</evidence>
<evidence type="ECO:0000256" key="1">
    <source>
        <dbReference type="ARBA" id="ARBA00001947"/>
    </source>
</evidence>
<dbReference type="InterPro" id="IPR035105">
    <property type="entry name" value="Deoxycytidylate_deaminase_dom"/>
</dbReference>
<dbReference type="FunFam" id="3.40.140.10:FF:000021">
    <property type="entry name" value="Deoxycytidylate deaminase"/>
    <property type="match status" value="1"/>
</dbReference>
<dbReference type="eggNOG" id="KOG3127">
    <property type="taxonomic scope" value="Eukaryota"/>
</dbReference>
<dbReference type="PROSITE" id="PS00903">
    <property type="entry name" value="CYT_DCMP_DEAMINASES_1"/>
    <property type="match status" value="1"/>
</dbReference>
<reference evidence="12 13" key="1">
    <citation type="submission" date="2012-04" db="EMBL/GenBank/DDBJ databases">
        <title>The Genome Sequence of Saprolegnia declina VS20.</title>
        <authorList>
            <consortium name="The Broad Institute Genome Sequencing Platform"/>
            <person name="Russ C."/>
            <person name="Nusbaum C."/>
            <person name="Tyler B."/>
            <person name="van West P."/>
            <person name="Dieguez-Uribeondo J."/>
            <person name="de Bruijn I."/>
            <person name="Tripathy S."/>
            <person name="Jiang R."/>
            <person name="Young S.K."/>
            <person name="Zeng Q."/>
            <person name="Gargeya S."/>
            <person name="Fitzgerald M."/>
            <person name="Haas B."/>
            <person name="Abouelleil A."/>
            <person name="Alvarado L."/>
            <person name="Arachchi H.M."/>
            <person name="Berlin A."/>
            <person name="Chapman S.B."/>
            <person name="Goldberg J."/>
            <person name="Griggs A."/>
            <person name="Gujja S."/>
            <person name="Hansen M."/>
            <person name="Howarth C."/>
            <person name="Imamovic A."/>
            <person name="Larimer J."/>
            <person name="McCowen C."/>
            <person name="Montmayeur A."/>
            <person name="Murphy C."/>
            <person name="Neiman D."/>
            <person name="Pearson M."/>
            <person name="Priest M."/>
            <person name="Roberts A."/>
            <person name="Saif S."/>
            <person name="Shea T."/>
            <person name="Sisk P."/>
            <person name="Sykes S."/>
            <person name="Wortman J."/>
            <person name="Nusbaum C."/>
            <person name="Birren B."/>
        </authorList>
    </citation>
    <scope>NUCLEOTIDE SEQUENCE [LARGE SCALE GENOMIC DNA]</scope>
    <source>
        <strain evidence="12 13">VS20</strain>
    </source>
</reference>
<dbReference type="PANTHER" id="PTHR11086:SF18">
    <property type="entry name" value="DEOXYCYTIDYLATE DEAMINASE"/>
    <property type="match status" value="1"/>
</dbReference>
<dbReference type="OrthoDB" id="6710946at2759"/>
<evidence type="ECO:0000313" key="12">
    <source>
        <dbReference type="EMBL" id="EQC35316.1"/>
    </source>
</evidence>
<dbReference type="CDD" id="cd01286">
    <property type="entry name" value="deoxycytidylate_deaminase"/>
    <property type="match status" value="1"/>
</dbReference>
<accession>T0QKS5</accession>
<evidence type="ECO:0000256" key="6">
    <source>
        <dbReference type="ARBA" id="ARBA00022833"/>
    </source>
</evidence>
<dbReference type="STRING" id="1156394.T0QKS5"/>
<keyword evidence="4" id="KW-0545">Nucleotide biosynthesis</keyword>
<dbReference type="RefSeq" id="XP_008611066.1">
    <property type="nucleotide sequence ID" value="XM_008612844.1"/>
</dbReference>
<feature type="region of interest" description="Disordered" evidence="9">
    <location>
        <begin position="136"/>
        <end position="163"/>
    </location>
</feature>
<evidence type="ECO:0000313" key="13">
    <source>
        <dbReference type="Proteomes" id="UP000030762"/>
    </source>
</evidence>
<dbReference type="Gene3D" id="3.40.140.10">
    <property type="entry name" value="Cytidine Deaminase, domain 2"/>
    <property type="match status" value="1"/>
</dbReference>
<dbReference type="OMA" id="CAVENRW"/>